<sequence>MLQLSKLPLSSNANRQDLSTFHCLKCHPQPFRFLHKF</sequence>
<accession>A0A182NWU7</accession>
<reference evidence="2" key="1">
    <citation type="submission" date="2013-03" db="EMBL/GenBank/DDBJ databases">
        <title>The Genome Sequence of Anopheles dirus WRAIR2.</title>
        <authorList>
            <consortium name="The Broad Institute Genomics Platform"/>
            <person name="Neafsey D.E."/>
            <person name="Walton C."/>
            <person name="Walker B."/>
            <person name="Young S.K."/>
            <person name="Zeng Q."/>
            <person name="Gargeya S."/>
            <person name="Fitzgerald M."/>
            <person name="Haas B."/>
            <person name="Abouelleil A."/>
            <person name="Allen A.W."/>
            <person name="Alvarado L."/>
            <person name="Arachchi H.M."/>
            <person name="Berlin A.M."/>
            <person name="Chapman S.B."/>
            <person name="Gainer-Dewar J."/>
            <person name="Goldberg J."/>
            <person name="Griggs A."/>
            <person name="Gujja S."/>
            <person name="Hansen M."/>
            <person name="Howarth C."/>
            <person name="Imamovic A."/>
            <person name="Ireland A."/>
            <person name="Larimer J."/>
            <person name="McCowan C."/>
            <person name="Murphy C."/>
            <person name="Pearson M."/>
            <person name="Poon T.W."/>
            <person name="Priest M."/>
            <person name="Roberts A."/>
            <person name="Saif S."/>
            <person name="Shea T."/>
            <person name="Sisk P."/>
            <person name="Sykes S."/>
            <person name="Wortman J."/>
            <person name="Nusbaum C."/>
            <person name="Birren B."/>
        </authorList>
    </citation>
    <scope>NUCLEOTIDE SEQUENCE [LARGE SCALE GENOMIC DNA]</scope>
    <source>
        <strain evidence="2">WRAIR2</strain>
    </source>
</reference>
<dbReference type="Proteomes" id="UP000075884">
    <property type="component" value="Unassembled WGS sequence"/>
</dbReference>
<dbReference type="EnsemblMetazoa" id="ADIR014357-RA">
    <property type="protein sequence ID" value="ADIR014357-PA"/>
    <property type="gene ID" value="ADIR014357"/>
</dbReference>
<organism evidence="1 2">
    <name type="scientific">Anopheles dirus</name>
    <dbReference type="NCBI Taxonomy" id="7168"/>
    <lineage>
        <taxon>Eukaryota</taxon>
        <taxon>Metazoa</taxon>
        <taxon>Ecdysozoa</taxon>
        <taxon>Arthropoda</taxon>
        <taxon>Hexapoda</taxon>
        <taxon>Insecta</taxon>
        <taxon>Pterygota</taxon>
        <taxon>Neoptera</taxon>
        <taxon>Endopterygota</taxon>
        <taxon>Diptera</taxon>
        <taxon>Nematocera</taxon>
        <taxon>Culicoidea</taxon>
        <taxon>Culicidae</taxon>
        <taxon>Anophelinae</taxon>
        <taxon>Anopheles</taxon>
    </lineage>
</organism>
<keyword evidence="2" id="KW-1185">Reference proteome</keyword>
<proteinExistence type="predicted"/>
<dbReference type="AlphaFoldDB" id="A0A182NWU7"/>
<protein>
    <submittedName>
        <fullName evidence="1">Uncharacterized protein</fullName>
    </submittedName>
</protein>
<evidence type="ECO:0000313" key="2">
    <source>
        <dbReference type="Proteomes" id="UP000075884"/>
    </source>
</evidence>
<name>A0A182NWU7_9DIPT</name>
<dbReference type="VEuPathDB" id="VectorBase:ADIR014357"/>
<reference evidence="1" key="2">
    <citation type="submission" date="2020-05" db="UniProtKB">
        <authorList>
            <consortium name="EnsemblMetazoa"/>
        </authorList>
    </citation>
    <scope>IDENTIFICATION</scope>
    <source>
        <strain evidence="1">WRAIR2</strain>
    </source>
</reference>
<evidence type="ECO:0000313" key="1">
    <source>
        <dbReference type="EnsemblMetazoa" id="ADIR014357-PA"/>
    </source>
</evidence>